<feature type="region of interest" description="Disordered" evidence="1">
    <location>
        <begin position="1"/>
        <end position="30"/>
    </location>
</feature>
<protein>
    <submittedName>
        <fullName evidence="3">Uncharacterized protein</fullName>
    </submittedName>
</protein>
<evidence type="ECO:0000313" key="4">
    <source>
        <dbReference type="Proteomes" id="UP001415857"/>
    </source>
</evidence>
<dbReference type="EMBL" id="JBBPBK010000010">
    <property type="protein sequence ID" value="KAK9277724.1"/>
    <property type="molecule type" value="Genomic_DNA"/>
</dbReference>
<organism evidence="3 4">
    <name type="scientific">Liquidambar formosana</name>
    <name type="common">Formosan gum</name>
    <dbReference type="NCBI Taxonomy" id="63359"/>
    <lineage>
        <taxon>Eukaryota</taxon>
        <taxon>Viridiplantae</taxon>
        <taxon>Streptophyta</taxon>
        <taxon>Embryophyta</taxon>
        <taxon>Tracheophyta</taxon>
        <taxon>Spermatophyta</taxon>
        <taxon>Magnoliopsida</taxon>
        <taxon>eudicotyledons</taxon>
        <taxon>Gunneridae</taxon>
        <taxon>Pentapetalae</taxon>
        <taxon>Saxifragales</taxon>
        <taxon>Altingiaceae</taxon>
        <taxon>Liquidambar</taxon>
    </lineage>
</organism>
<dbReference type="InterPro" id="IPR027854">
    <property type="entry name" value="STMP1"/>
</dbReference>
<comment type="caution">
    <text evidence="3">The sequence shown here is derived from an EMBL/GenBank/DDBJ whole genome shotgun (WGS) entry which is preliminary data.</text>
</comment>
<accession>A0AAP0RH55</accession>
<reference evidence="3 4" key="1">
    <citation type="journal article" date="2024" name="Plant J.">
        <title>Genome sequences and population genomics reveal climatic adaptation and genomic divergence between two closely related sweetgum species.</title>
        <authorList>
            <person name="Xu W.Q."/>
            <person name="Ren C.Q."/>
            <person name="Zhang X.Y."/>
            <person name="Comes H.P."/>
            <person name="Liu X.H."/>
            <person name="Li Y.G."/>
            <person name="Kettle C.J."/>
            <person name="Jalonen R."/>
            <person name="Gaisberger H."/>
            <person name="Ma Y.Z."/>
            <person name="Qiu Y.X."/>
        </authorList>
    </citation>
    <scope>NUCLEOTIDE SEQUENCE [LARGE SCALE GENOMIC DNA]</scope>
    <source>
        <strain evidence="3">Hangzhou</strain>
    </source>
</reference>
<proteinExistence type="predicted"/>
<name>A0AAP0RH55_LIQFO</name>
<sequence>MSRDDVDGLSKAGVDDGVPKEGVEDGGPKAMLEDGVLKGKKNFNVDTELGKGVKQASSVGVTRATARQDASLLYICTQSILNLKPYKLPRSHTRIRQSLNHDSLLSSHPLKLIAAIMGIIRSSFSFMMGTVFGVYVAQNYNVPNIKKLTNTGLLIAKHLEENYRKPKKKDDD</sequence>
<dbReference type="PANTHER" id="PTHR33528:SF14">
    <property type="entry name" value="SOLUTE CARRIER FAMILY 35 MEMBER A4"/>
    <property type="match status" value="1"/>
</dbReference>
<evidence type="ECO:0000256" key="2">
    <source>
        <dbReference type="SAM" id="Phobius"/>
    </source>
</evidence>
<evidence type="ECO:0000313" key="3">
    <source>
        <dbReference type="EMBL" id="KAK9277724.1"/>
    </source>
</evidence>
<keyword evidence="2" id="KW-0812">Transmembrane</keyword>
<keyword evidence="4" id="KW-1185">Reference proteome</keyword>
<dbReference type="Pfam" id="PF15054">
    <property type="entry name" value="DUF4535"/>
    <property type="match status" value="1"/>
</dbReference>
<dbReference type="Proteomes" id="UP001415857">
    <property type="component" value="Unassembled WGS sequence"/>
</dbReference>
<dbReference type="PANTHER" id="PTHR33528">
    <property type="entry name" value="OS07G0239500 PROTEIN"/>
    <property type="match status" value="1"/>
</dbReference>
<keyword evidence="2" id="KW-1133">Transmembrane helix</keyword>
<keyword evidence="2" id="KW-0472">Membrane</keyword>
<feature type="transmembrane region" description="Helical" evidence="2">
    <location>
        <begin position="112"/>
        <end position="137"/>
    </location>
</feature>
<evidence type="ECO:0000256" key="1">
    <source>
        <dbReference type="SAM" id="MobiDB-lite"/>
    </source>
</evidence>
<dbReference type="AlphaFoldDB" id="A0AAP0RH55"/>
<gene>
    <name evidence="3" type="ORF">L1049_007271</name>
</gene>